<dbReference type="InterPro" id="IPR007166">
    <property type="entry name" value="Class3_signal_pept_motif"/>
</dbReference>
<protein>
    <submittedName>
        <fullName evidence="2">Class III signal peptide-containing protein</fullName>
    </submittedName>
</protein>
<sequence length="57" mass="6421">MRRAQAAIEYLMMVAVALMMVALVIRYVKQAAEQAGKTINESTKKIASYVNESWKDV</sequence>
<evidence type="ECO:0000256" key="1">
    <source>
        <dbReference type="SAM" id="Phobius"/>
    </source>
</evidence>
<name>A0AAE4NWC0_9EURY</name>
<accession>A0AAE4NWC0</accession>
<feature type="transmembrane region" description="Helical" evidence="1">
    <location>
        <begin position="7"/>
        <end position="28"/>
    </location>
</feature>
<comment type="caution">
    <text evidence="2">The sequence shown here is derived from an EMBL/GenBank/DDBJ whole genome shotgun (WGS) entry which is preliminary data.</text>
</comment>
<keyword evidence="1" id="KW-0812">Transmembrane</keyword>
<proteinExistence type="predicted"/>
<dbReference type="EMBL" id="JAVDZE010000002">
    <property type="protein sequence ID" value="MDV3104028.1"/>
    <property type="molecule type" value="Genomic_DNA"/>
</dbReference>
<dbReference type="RefSeq" id="WP_315341680.1">
    <property type="nucleotide sequence ID" value="NZ_JAVDZE010000002.1"/>
</dbReference>
<dbReference type="Proteomes" id="UP001245683">
    <property type="component" value="Unassembled WGS sequence"/>
</dbReference>
<keyword evidence="3" id="KW-1185">Reference proteome</keyword>
<evidence type="ECO:0000313" key="2">
    <source>
        <dbReference type="EMBL" id="MDV3104028.1"/>
    </source>
</evidence>
<dbReference type="Pfam" id="PF04021">
    <property type="entry name" value="Class_IIIsignal"/>
    <property type="match status" value="1"/>
</dbReference>
<gene>
    <name evidence="2" type="ORF">RBI02_05670</name>
</gene>
<organism evidence="2 3">
    <name type="scientific">Thermococcus waiotapuensis</name>
    <dbReference type="NCBI Taxonomy" id="90909"/>
    <lineage>
        <taxon>Archaea</taxon>
        <taxon>Methanobacteriati</taxon>
        <taxon>Methanobacteriota</taxon>
        <taxon>Thermococci</taxon>
        <taxon>Thermococcales</taxon>
        <taxon>Thermococcaceae</taxon>
        <taxon>Thermococcus</taxon>
    </lineage>
</organism>
<dbReference type="AlphaFoldDB" id="A0AAE4NWC0"/>
<evidence type="ECO:0000313" key="3">
    <source>
        <dbReference type="Proteomes" id="UP001245683"/>
    </source>
</evidence>
<keyword evidence="1" id="KW-1133">Transmembrane helix</keyword>
<reference evidence="2 3" key="1">
    <citation type="submission" date="2023-08" db="EMBL/GenBank/DDBJ databases">
        <title>Draft genome sequence of Thermococcus waiotapuensis WT1T, a thermophilic sulphur-dependent archaeon from order Thermococcales.</title>
        <authorList>
            <person name="Manners S.H."/>
            <person name="Carere C.R."/>
            <person name="Dhami M.K."/>
            <person name="Dobson R.C.J."/>
            <person name="Stott M.B."/>
        </authorList>
    </citation>
    <scope>NUCLEOTIDE SEQUENCE [LARGE SCALE GENOMIC DNA]</scope>
    <source>
        <strain evidence="2 3">WT1</strain>
    </source>
</reference>
<keyword evidence="1" id="KW-0472">Membrane</keyword>